<name>Q0UBN4_PHANO</name>
<protein>
    <submittedName>
        <fullName evidence="1">Uncharacterized protein</fullName>
    </submittedName>
</protein>
<proteinExistence type="predicted"/>
<dbReference type="Proteomes" id="UP000001055">
    <property type="component" value="Unassembled WGS sequence"/>
</dbReference>
<dbReference type="GeneID" id="5977996"/>
<evidence type="ECO:0000313" key="1">
    <source>
        <dbReference type="EMBL" id="EAT82224.1"/>
    </source>
</evidence>
<organism evidence="1 2">
    <name type="scientific">Phaeosphaeria nodorum (strain SN15 / ATCC MYA-4574 / FGSC 10173)</name>
    <name type="common">Glume blotch fungus</name>
    <name type="synonym">Parastagonospora nodorum</name>
    <dbReference type="NCBI Taxonomy" id="321614"/>
    <lineage>
        <taxon>Eukaryota</taxon>
        <taxon>Fungi</taxon>
        <taxon>Dikarya</taxon>
        <taxon>Ascomycota</taxon>
        <taxon>Pezizomycotina</taxon>
        <taxon>Dothideomycetes</taxon>
        <taxon>Pleosporomycetidae</taxon>
        <taxon>Pleosporales</taxon>
        <taxon>Pleosporineae</taxon>
        <taxon>Phaeosphaeriaceae</taxon>
        <taxon>Parastagonospora</taxon>
    </lineage>
</organism>
<evidence type="ECO:0000313" key="2">
    <source>
        <dbReference type="Proteomes" id="UP000001055"/>
    </source>
</evidence>
<dbReference type="RefSeq" id="XP_001801089.1">
    <property type="nucleotide sequence ID" value="XM_001801037.1"/>
</dbReference>
<dbReference type="KEGG" id="pno:SNOG_10830"/>
<dbReference type="InParanoid" id="Q0UBN4"/>
<gene>
    <name evidence="1" type="ORF">SNOG_10830</name>
</gene>
<dbReference type="HOGENOM" id="CLU_1971315_0_0_1"/>
<accession>Q0UBN4</accession>
<reference evidence="2" key="1">
    <citation type="journal article" date="2007" name="Plant Cell">
        <title>Dothideomycete-plant interactions illuminated by genome sequencing and EST analysis of the wheat pathogen Stagonospora nodorum.</title>
        <authorList>
            <person name="Hane J.K."/>
            <person name="Lowe R.G."/>
            <person name="Solomon P.S."/>
            <person name="Tan K.C."/>
            <person name="Schoch C.L."/>
            <person name="Spatafora J.W."/>
            <person name="Crous P.W."/>
            <person name="Kodira C."/>
            <person name="Birren B.W."/>
            <person name="Galagan J.E."/>
            <person name="Torriani S.F."/>
            <person name="McDonald B.A."/>
            <person name="Oliver R.P."/>
        </authorList>
    </citation>
    <scope>NUCLEOTIDE SEQUENCE [LARGE SCALE GENOMIC DNA]</scope>
    <source>
        <strain evidence="2">SN15 / ATCC MYA-4574 / FGSC 10173</strain>
    </source>
</reference>
<sequence length="127" mass="14083">MSRFSCGPRYYRKPVEWIFSITLQLPERRQRRLNGHDRAGKVKGSMLEVDNLWDVISNGTDPPGEYVLDCAKDSGTDSSMMALHAARKYSGAKAASSADVWCSAETYRVATSKSGVGFLKASLSDWK</sequence>
<dbReference type="EMBL" id="CH445341">
    <property type="protein sequence ID" value="EAT82224.1"/>
    <property type="molecule type" value="Genomic_DNA"/>
</dbReference>
<dbReference type="AlphaFoldDB" id="Q0UBN4"/>